<protein>
    <recommendedName>
        <fullName evidence="3">Heptaprenyl diphosphate synthase</fullName>
    </recommendedName>
</protein>
<dbReference type="Gene3D" id="1.20.120.1450">
    <property type="match status" value="1"/>
</dbReference>
<organism evidence="1 2">
    <name type="scientific">Sporosarcina ureilytica</name>
    <dbReference type="NCBI Taxonomy" id="298596"/>
    <lineage>
        <taxon>Bacteria</taxon>
        <taxon>Bacillati</taxon>
        <taxon>Bacillota</taxon>
        <taxon>Bacilli</taxon>
        <taxon>Bacillales</taxon>
        <taxon>Caryophanaceae</taxon>
        <taxon>Sporosarcina</taxon>
    </lineage>
</organism>
<accession>A0A1D8JH77</accession>
<proteinExistence type="predicted"/>
<dbReference type="RefSeq" id="WP_075528212.1">
    <property type="nucleotide sequence ID" value="NZ_CP017560.1"/>
</dbReference>
<evidence type="ECO:0000313" key="2">
    <source>
        <dbReference type="Proteomes" id="UP000185746"/>
    </source>
</evidence>
<dbReference type="InterPro" id="IPR009920">
    <property type="entry name" value="HEPPP_synth_su1"/>
</dbReference>
<gene>
    <name evidence="1" type="ORF">BI350_11335</name>
</gene>
<evidence type="ECO:0000313" key="1">
    <source>
        <dbReference type="EMBL" id="AOV08070.1"/>
    </source>
</evidence>
<keyword evidence="2" id="KW-1185">Reference proteome</keyword>
<name>A0A1D8JH77_9BACL</name>
<dbReference type="GO" id="GO:0009234">
    <property type="term" value="P:menaquinone biosynthetic process"/>
    <property type="evidence" value="ECO:0007669"/>
    <property type="project" value="InterPro"/>
</dbReference>
<dbReference type="SUPFAM" id="SSF48576">
    <property type="entry name" value="Terpenoid synthases"/>
    <property type="match status" value="1"/>
</dbReference>
<dbReference type="KEGG" id="surl:BI350_11335"/>
<reference evidence="1 2" key="1">
    <citation type="submission" date="2016-09" db="EMBL/GenBank/DDBJ databases">
        <title>Complete genome sequence of the Lysinibacillus sphaericus LMG 22257, a specie of Bacillus with ureolytic activity that can effectively biodeposit calcium carbonate.</title>
        <authorList>
            <person name="Yan W."/>
        </authorList>
    </citation>
    <scope>NUCLEOTIDE SEQUENCE [LARGE SCALE GENOMIC DNA]</scope>
    <source>
        <strain evidence="1 2">LMG 22257</strain>
    </source>
</reference>
<evidence type="ECO:0008006" key="3">
    <source>
        <dbReference type="Google" id="ProtNLM"/>
    </source>
</evidence>
<dbReference type="EMBL" id="CP017560">
    <property type="protein sequence ID" value="AOV08070.1"/>
    <property type="molecule type" value="Genomic_DNA"/>
</dbReference>
<dbReference type="AlphaFoldDB" id="A0A1D8JH77"/>
<sequence>MGRQIMNVQIESFIDEFNRIVYHPILNREIGKPILDESTLFFLLLPKLNGEEWTSSTNTAAIAVGAVYAAFDAHDKVDVENVTSTSQQLSVLSGDYLSGVYYQLLASLPNFEFIHVLSKAIGEINEVKTEFHTNLEMNTSDSLDTIRSIQAECVIQFLHTFGFAQYIPLAAAGLPLMSLVADRNGGSQELKNTSVRWTLHSDDSTEALKKLRMEMEAAISGASFLTADLVEKTREMTMPLLGKTI</sequence>
<dbReference type="Proteomes" id="UP000185746">
    <property type="component" value="Chromosome"/>
</dbReference>
<dbReference type="InterPro" id="IPR008949">
    <property type="entry name" value="Isoprenoid_synthase_dom_sf"/>
</dbReference>
<dbReference type="Pfam" id="PF07307">
    <property type="entry name" value="HEPPP_synt_1"/>
    <property type="match status" value="1"/>
</dbReference>